<sequence>MDNNSPIYREKYLKYKNKYLELKSLEKNQKAGMFSSILSTISSASSSAAASLAKATGTDPQSYYNTSVMNLFKVQTTDVHTYGTGLVKGLLSAQQIKVTKPVYDMLAHGITGHGPVAKAIKGITGTHDSKGQIKNVNVLSPEDKLKEILRKELKTDNVMSYAKPLLLQGLAKVHTSVMSQVNTIEVKTENRQVNATSIKNLNDQIVVETLCNKMGLAVSACDKKKIDAAKHAFKELDTINKTKLANTKSAEIFAKTRDNAQKAMDDFATSLYKNIDPSASVPKSNVTSKELMSYVSKNEINSSHRLREKLNLSSSNDLLTKESLIKDFSNPAYHTPTDVKHQSKSQPASPKAAVDVPEDAPKVSEVAEVAEDAPEVAEVAEDAPEVADVAEDALDVAELI</sequence>
<dbReference type="EMBL" id="MN740257">
    <property type="protein sequence ID" value="QHT96447.1"/>
    <property type="molecule type" value="Genomic_DNA"/>
</dbReference>
<protein>
    <submittedName>
        <fullName evidence="2">Uncharacterized protein</fullName>
    </submittedName>
</protein>
<name>A0A6C0IX77_9ZZZZ</name>
<proteinExistence type="predicted"/>
<evidence type="ECO:0000256" key="1">
    <source>
        <dbReference type="SAM" id="MobiDB-lite"/>
    </source>
</evidence>
<accession>A0A6C0IX77</accession>
<reference evidence="2" key="1">
    <citation type="journal article" date="2020" name="Nature">
        <title>Giant virus diversity and host interactions through global metagenomics.</title>
        <authorList>
            <person name="Schulz F."/>
            <person name="Roux S."/>
            <person name="Paez-Espino D."/>
            <person name="Jungbluth S."/>
            <person name="Walsh D.A."/>
            <person name="Denef V.J."/>
            <person name="McMahon K.D."/>
            <person name="Konstantinidis K.T."/>
            <person name="Eloe-Fadrosh E.A."/>
            <person name="Kyrpides N.C."/>
            <person name="Woyke T."/>
        </authorList>
    </citation>
    <scope>NUCLEOTIDE SEQUENCE</scope>
    <source>
        <strain evidence="2">GVMAG-M-3300024302-11</strain>
    </source>
</reference>
<dbReference type="AlphaFoldDB" id="A0A6C0IX77"/>
<feature type="region of interest" description="Disordered" evidence="1">
    <location>
        <begin position="330"/>
        <end position="384"/>
    </location>
</feature>
<evidence type="ECO:0000313" key="2">
    <source>
        <dbReference type="EMBL" id="QHT96447.1"/>
    </source>
</evidence>
<organism evidence="2">
    <name type="scientific">viral metagenome</name>
    <dbReference type="NCBI Taxonomy" id="1070528"/>
    <lineage>
        <taxon>unclassified sequences</taxon>
        <taxon>metagenomes</taxon>
        <taxon>organismal metagenomes</taxon>
    </lineage>
</organism>
<feature type="compositionally biased region" description="Acidic residues" evidence="1">
    <location>
        <begin position="368"/>
        <end position="384"/>
    </location>
</feature>